<protein>
    <submittedName>
        <fullName evidence="1">Uncharacterized protein</fullName>
    </submittedName>
</protein>
<comment type="caution">
    <text evidence="1">The sequence shown here is derived from an EMBL/GenBank/DDBJ whole genome shotgun (WGS) entry which is preliminary data.</text>
</comment>
<evidence type="ECO:0000313" key="2">
    <source>
        <dbReference type="Proteomes" id="UP000477386"/>
    </source>
</evidence>
<dbReference type="RefSeq" id="WP_164034800.1">
    <property type="nucleotide sequence ID" value="NZ_JAAGNZ010000001.1"/>
</dbReference>
<organism evidence="1 2">
    <name type="scientific">Spirosoma agri</name>
    <dbReference type="NCBI Taxonomy" id="1987381"/>
    <lineage>
        <taxon>Bacteria</taxon>
        <taxon>Pseudomonadati</taxon>
        <taxon>Bacteroidota</taxon>
        <taxon>Cytophagia</taxon>
        <taxon>Cytophagales</taxon>
        <taxon>Cytophagaceae</taxon>
        <taxon>Spirosoma</taxon>
    </lineage>
</organism>
<keyword evidence="2" id="KW-1185">Reference proteome</keyword>
<evidence type="ECO:0000313" key="1">
    <source>
        <dbReference type="EMBL" id="NEU65471.1"/>
    </source>
</evidence>
<sequence>MNNSDALRLPINRANVGRVDVCKTMLTKHPPTVYLAELGLCQSNTMPV</sequence>
<dbReference type="Proteomes" id="UP000477386">
    <property type="component" value="Unassembled WGS sequence"/>
</dbReference>
<reference evidence="1 2" key="1">
    <citation type="submission" date="2020-02" db="EMBL/GenBank/DDBJ databases">
        <title>Draft genome sequence of two Spirosoma agri KCTC 52727 and Spirosoma terrae KCTC 52035.</title>
        <authorList>
            <person name="Rojas J."/>
            <person name="Ambika Manirajan B."/>
            <person name="Ratering S."/>
            <person name="Suarez C."/>
            <person name="Schnell S."/>
        </authorList>
    </citation>
    <scope>NUCLEOTIDE SEQUENCE [LARGE SCALE GENOMIC DNA]</scope>
    <source>
        <strain evidence="1 2">KCTC 52727</strain>
    </source>
</reference>
<dbReference type="AlphaFoldDB" id="A0A6M0IDQ2"/>
<dbReference type="EMBL" id="JAAGNZ010000001">
    <property type="protein sequence ID" value="NEU65471.1"/>
    <property type="molecule type" value="Genomic_DNA"/>
</dbReference>
<proteinExistence type="predicted"/>
<name>A0A6M0IDQ2_9BACT</name>
<accession>A0A6M0IDQ2</accession>
<gene>
    <name evidence="1" type="ORF">GK091_01130</name>
</gene>